<keyword evidence="6" id="KW-0449">Lipoprotein</keyword>
<keyword evidence="5" id="KW-0472">Membrane</keyword>
<sequence length="334" mass="36268">MNIKIKKWTSGIALMIVAVLLLCSCSTKQVETDSKKRLKVGIMLSSVGLGDQSFSDAAFSGLIKAREESDIFFDYREPSDDLSFEQGFTELVKEDCELVVGLGFSVKESLEKVAKQYPNQKFLLIDETSELPNVTSLTFKEEEGSFLVGAIAGLTTKTNVVGFIGGEDVPLIKKFEKGFAEGVKATNPKASVMTEYAGDFGKADLGAEIAGDMIKQKNVDTLYAAAGFTGVGVLQEAQKNSKYAIGVDTDQFFIAEKAVVTSMLKNVDVAIQSAIKSYIDENGKFPEKNMTFGLKEDGVGSAPIRVITLDPEKEKIFEDLKQKLANGEITIPLD</sequence>
<proteinExistence type="inferred from homology"/>
<keyword evidence="3" id="KW-1003">Cell membrane</keyword>
<feature type="signal peptide" evidence="7">
    <location>
        <begin position="1"/>
        <end position="29"/>
    </location>
</feature>
<keyword evidence="10" id="KW-1185">Reference proteome</keyword>
<name>A0A8J3AMV8_9BACI</name>
<dbReference type="SUPFAM" id="SSF53822">
    <property type="entry name" value="Periplasmic binding protein-like I"/>
    <property type="match status" value="1"/>
</dbReference>
<evidence type="ECO:0000256" key="5">
    <source>
        <dbReference type="ARBA" id="ARBA00023136"/>
    </source>
</evidence>
<accession>A0A8J3AMV8</accession>
<evidence type="ECO:0000256" key="4">
    <source>
        <dbReference type="ARBA" id="ARBA00022729"/>
    </source>
</evidence>
<comment type="caution">
    <text evidence="9">The sequence shown here is derived from an EMBL/GenBank/DDBJ whole genome shotgun (WGS) entry which is preliminary data.</text>
</comment>
<dbReference type="Pfam" id="PF02608">
    <property type="entry name" value="Bmp"/>
    <property type="match status" value="1"/>
</dbReference>
<dbReference type="InterPro" id="IPR003760">
    <property type="entry name" value="PnrA-like"/>
</dbReference>
<evidence type="ECO:0000313" key="9">
    <source>
        <dbReference type="EMBL" id="GGI17637.1"/>
    </source>
</evidence>
<dbReference type="Gene3D" id="3.40.50.2300">
    <property type="match status" value="2"/>
</dbReference>
<organism evidence="9 10">
    <name type="scientific">Gottfriedia solisilvae</name>
    <dbReference type="NCBI Taxonomy" id="1516104"/>
    <lineage>
        <taxon>Bacteria</taxon>
        <taxon>Bacillati</taxon>
        <taxon>Bacillota</taxon>
        <taxon>Bacilli</taxon>
        <taxon>Bacillales</taxon>
        <taxon>Bacillaceae</taxon>
        <taxon>Gottfriedia</taxon>
    </lineage>
</organism>
<feature type="domain" description="ABC transporter substrate-binding protein PnrA-like" evidence="8">
    <location>
        <begin position="43"/>
        <end position="329"/>
    </location>
</feature>
<dbReference type="GO" id="GO:0005886">
    <property type="term" value="C:plasma membrane"/>
    <property type="evidence" value="ECO:0007669"/>
    <property type="project" value="UniProtKB-SubCell"/>
</dbReference>
<gene>
    <name evidence="9" type="ORF">GCM10007380_38940</name>
</gene>
<dbReference type="InterPro" id="IPR050957">
    <property type="entry name" value="BMP_lipoprotein"/>
</dbReference>
<dbReference type="CDD" id="cd06354">
    <property type="entry name" value="PBP1_PrnA-like"/>
    <property type="match status" value="1"/>
</dbReference>
<dbReference type="PANTHER" id="PTHR34296">
    <property type="entry name" value="TRANSCRIPTIONAL ACTIVATOR PROTEIN MED"/>
    <property type="match status" value="1"/>
</dbReference>
<feature type="chain" id="PRO_5039236395" evidence="7">
    <location>
        <begin position="30"/>
        <end position="334"/>
    </location>
</feature>
<dbReference type="Proteomes" id="UP000626244">
    <property type="component" value="Unassembled WGS sequence"/>
</dbReference>
<evidence type="ECO:0000256" key="7">
    <source>
        <dbReference type="SAM" id="SignalP"/>
    </source>
</evidence>
<evidence type="ECO:0000256" key="6">
    <source>
        <dbReference type="ARBA" id="ARBA00023288"/>
    </source>
</evidence>
<keyword evidence="4 7" id="KW-0732">Signal</keyword>
<dbReference type="AlphaFoldDB" id="A0A8J3AMV8"/>
<evidence type="ECO:0000313" key="10">
    <source>
        <dbReference type="Proteomes" id="UP000626244"/>
    </source>
</evidence>
<dbReference type="PANTHER" id="PTHR34296:SF2">
    <property type="entry name" value="ABC TRANSPORTER GUANOSINE-BINDING PROTEIN NUPN"/>
    <property type="match status" value="1"/>
</dbReference>
<protein>
    <submittedName>
        <fullName evidence="9">BMP family ABC transporter substrate-binding protein</fullName>
    </submittedName>
</protein>
<evidence type="ECO:0000256" key="1">
    <source>
        <dbReference type="ARBA" id="ARBA00004193"/>
    </source>
</evidence>
<evidence type="ECO:0000256" key="3">
    <source>
        <dbReference type="ARBA" id="ARBA00022475"/>
    </source>
</evidence>
<dbReference type="InterPro" id="IPR028082">
    <property type="entry name" value="Peripla_BP_I"/>
</dbReference>
<reference evidence="10" key="1">
    <citation type="journal article" date="2019" name="Int. J. Syst. Evol. Microbiol.">
        <title>The Global Catalogue of Microorganisms (GCM) 10K type strain sequencing project: providing services to taxonomists for standard genome sequencing and annotation.</title>
        <authorList>
            <consortium name="The Broad Institute Genomics Platform"/>
            <consortium name="The Broad Institute Genome Sequencing Center for Infectious Disease"/>
            <person name="Wu L."/>
            <person name="Ma J."/>
        </authorList>
    </citation>
    <scope>NUCLEOTIDE SEQUENCE [LARGE SCALE GENOMIC DNA]</scope>
    <source>
        <strain evidence="10">CGMCC 1.14993</strain>
    </source>
</reference>
<evidence type="ECO:0000259" key="8">
    <source>
        <dbReference type="Pfam" id="PF02608"/>
    </source>
</evidence>
<dbReference type="PROSITE" id="PS51257">
    <property type="entry name" value="PROKAR_LIPOPROTEIN"/>
    <property type="match status" value="1"/>
</dbReference>
<comment type="similarity">
    <text evidence="2">Belongs to the BMP lipoprotein family.</text>
</comment>
<evidence type="ECO:0000256" key="2">
    <source>
        <dbReference type="ARBA" id="ARBA00008610"/>
    </source>
</evidence>
<comment type="subcellular location">
    <subcellularLocation>
        <location evidence="1">Cell membrane</location>
        <topology evidence="1">Lipid-anchor</topology>
    </subcellularLocation>
</comment>
<dbReference type="EMBL" id="BMHB01000003">
    <property type="protein sequence ID" value="GGI17637.1"/>
    <property type="molecule type" value="Genomic_DNA"/>
</dbReference>